<keyword evidence="7" id="KW-0234">DNA repair</keyword>
<feature type="region of interest" description="Disordered" evidence="10">
    <location>
        <begin position="46"/>
        <end position="75"/>
    </location>
</feature>
<keyword evidence="2" id="KW-0547">Nucleotide-binding</keyword>
<evidence type="ECO:0000256" key="2">
    <source>
        <dbReference type="ARBA" id="ARBA00022741"/>
    </source>
</evidence>
<evidence type="ECO:0000259" key="12">
    <source>
        <dbReference type="PROSITE" id="PS51194"/>
    </source>
</evidence>
<feature type="compositionally biased region" description="Basic residues" evidence="10">
    <location>
        <begin position="1"/>
        <end position="17"/>
    </location>
</feature>
<comment type="catalytic activity">
    <reaction evidence="9">
        <text>ATP + H2O = ADP + phosphate + H(+)</text>
        <dbReference type="Rhea" id="RHEA:13065"/>
        <dbReference type="ChEBI" id="CHEBI:15377"/>
        <dbReference type="ChEBI" id="CHEBI:15378"/>
        <dbReference type="ChEBI" id="CHEBI:30616"/>
        <dbReference type="ChEBI" id="CHEBI:43474"/>
        <dbReference type="ChEBI" id="CHEBI:456216"/>
        <dbReference type="EC" id="5.6.2.4"/>
    </reaction>
</comment>
<feature type="region of interest" description="Disordered" evidence="10">
    <location>
        <begin position="1"/>
        <end position="21"/>
    </location>
</feature>
<dbReference type="Gene3D" id="3.40.50.300">
    <property type="entry name" value="P-loop containing nucleotide triphosphate hydrolases"/>
    <property type="match status" value="2"/>
</dbReference>
<evidence type="ECO:0000256" key="7">
    <source>
        <dbReference type="ARBA" id="ARBA00023204"/>
    </source>
</evidence>
<evidence type="ECO:0000256" key="8">
    <source>
        <dbReference type="ARBA" id="ARBA00023242"/>
    </source>
</evidence>
<dbReference type="AlphaFoldDB" id="A0A6F9DF30"/>
<evidence type="ECO:0000256" key="3">
    <source>
        <dbReference type="ARBA" id="ARBA00022763"/>
    </source>
</evidence>
<accession>A0A6F9DF30</accession>
<dbReference type="InterPro" id="IPR001650">
    <property type="entry name" value="Helicase_C-like"/>
</dbReference>
<dbReference type="Pfam" id="PF00271">
    <property type="entry name" value="Helicase_C"/>
    <property type="match status" value="1"/>
</dbReference>
<dbReference type="CDD" id="cd18026">
    <property type="entry name" value="DEXHc_POLQ-like"/>
    <property type="match status" value="1"/>
</dbReference>
<dbReference type="PANTHER" id="PTHR47961">
    <property type="entry name" value="DNA POLYMERASE THETA, PUTATIVE (AFU_ORTHOLOGUE AFUA_1G05260)-RELATED"/>
    <property type="match status" value="1"/>
</dbReference>
<dbReference type="CDD" id="cd18795">
    <property type="entry name" value="SF2_C_Ski2"/>
    <property type="match status" value="1"/>
</dbReference>
<dbReference type="Pfam" id="PF21099">
    <property type="entry name" value="POLQ_helical"/>
    <property type="match status" value="1"/>
</dbReference>
<dbReference type="InterPro" id="IPR048960">
    <property type="entry name" value="POLQ-like_helical"/>
</dbReference>
<dbReference type="Pfam" id="PF14520">
    <property type="entry name" value="HHH_5"/>
    <property type="match status" value="1"/>
</dbReference>
<gene>
    <name evidence="13" type="primary">Helq</name>
</gene>
<protein>
    <submittedName>
        <fullName evidence="13">Helicase POLQ-like</fullName>
    </submittedName>
</protein>
<dbReference type="GO" id="GO:0016787">
    <property type="term" value="F:hydrolase activity"/>
    <property type="evidence" value="ECO:0007669"/>
    <property type="project" value="UniProtKB-KW"/>
</dbReference>
<dbReference type="GO" id="GO:0006281">
    <property type="term" value="P:DNA repair"/>
    <property type="evidence" value="ECO:0007669"/>
    <property type="project" value="UniProtKB-KW"/>
</dbReference>
<dbReference type="InterPro" id="IPR027417">
    <property type="entry name" value="P-loop_NTPase"/>
</dbReference>
<name>A0A6F9DF30_9ASCI</name>
<evidence type="ECO:0000256" key="5">
    <source>
        <dbReference type="ARBA" id="ARBA00022806"/>
    </source>
</evidence>
<keyword evidence="3" id="KW-0227">DNA damage</keyword>
<dbReference type="GO" id="GO:0003676">
    <property type="term" value="F:nucleic acid binding"/>
    <property type="evidence" value="ECO:0007669"/>
    <property type="project" value="InterPro"/>
</dbReference>
<dbReference type="InterPro" id="IPR011545">
    <property type="entry name" value="DEAD/DEAH_box_helicase_dom"/>
</dbReference>
<dbReference type="PANTHER" id="PTHR47961:SF12">
    <property type="entry name" value="HELICASE POLQ-LIKE"/>
    <property type="match status" value="1"/>
</dbReference>
<comment type="subcellular location">
    <subcellularLocation>
        <location evidence="1">Nucleus</location>
    </subcellularLocation>
</comment>
<keyword evidence="5 13" id="KW-0347">Helicase</keyword>
<keyword evidence="6" id="KW-0067">ATP-binding</keyword>
<dbReference type="SMART" id="SM00487">
    <property type="entry name" value="DEXDc"/>
    <property type="match status" value="1"/>
</dbReference>
<dbReference type="InterPro" id="IPR014001">
    <property type="entry name" value="Helicase_ATP-bd"/>
</dbReference>
<dbReference type="FunFam" id="3.40.50.300:FF:000813">
    <property type="entry name" value="helicase POLQ-like isoform X1"/>
    <property type="match status" value="1"/>
</dbReference>
<dbReference type="SUPFAM" id="SSF158702">
    <property type="entry name" value="Sec63 N-terminal domain-like"/>
    <property type="match status" value="1"/>
</dbReference>
<evidence type="ECO:0000256" key="1">
    <source>
        <dbReference type="ARBA" id="ARBA00004123"/>
    </source>
</evidence>
<feature type="domain" description="Helicase C-terminal" evidence="12">
    <location>
        <begin position="472"/>
        <end position="668"/>
    </location>
</feature>
<dbReference type="GO" id="GO:0005524">
    <property type="term" value="F:ATP binding"/>
    <property type="evidence" value="ECO:0007669"/>
    <property type="project" value="UniProtKB-KW"/>
</dbReference>
<dbReference type="Gene3D" id="1.10.3380.20">
    <property type="match status" value="1"/>
</dbReference>
<organism evidence="13">
    <name type="scientific">Phallusia mammillata</name>
    <dbReference type="NCBI Taxonomy" id="59560"/>
    <lineage>
        <taxon>Eukaryota</taxon>
        <taxon>Metazoa</taxon>
        <taxon>Chordata</taxon>
        <taxon>Tunicata</taxon>
        <taxon>Ascidiacea</taxon>
        <taxon>Phlebobranchia</taxon>
        <taxon>Ascidiidae</taxon>
        <taxon>Phallusia</taxon>
    </lineage>
</organism>
<keyword evidence="4" id="KW-0378">Hydrolase</keyword>
<evidence type="ECO:0000256" key="6">
    <source>
        <dbReference type="ARBA" id="ARBA00022840"/>
    </source>
</evidence>
<evidence type="ECO:0000256" key="4">
    <source>
        <dbReference type="ARBA" id="ARBA00022801"/>
    </source>
</evidence>
<dbReference type="Gene3D" id="1.10.150.20">
    <property type="entry name" value="5' to 3' exonuclease, C-terminal subdomain"/>
    <property type="match status" value="1"/>
</dbReference>
<evidence type="ECO:0000313" key="13">
    <source>
        <dbReference type="EMBL" id="CAB3252502.1"/>
    </source>
</evidence>
<dbReference type="SUPFAM" id="SSF52540">
    <property type="entry name" value="P-loop containing nucleoside triphosphate hydrolases"/>
    <property type="match status" value="1"/>
</dbReference>
<evidence type="ECO:0000256" key="10">
    <source>
        <dbReference type="SAM" id="MobiDB-lite"/>
    </source>
</evidence>
<sequence length="1000" mass="112099">MKTRNTPKRLSKKRRKSSLTQLSLLDSNSSVEIFSNDMKSKATVPLVNSKSSLSPKQESKTVSKNNLARSGSPSLFEQNENDVDYFMETGSDEGTKHNKLCNSSHEMSILQDSVFDNVDLSLLEKQCFAPQAEEQATVLTQVDSTETSNNIKSKHTEASSPFAEKLFENMSTSTPKNTKVISNLSDRIRQKLQNNAQVSPMIKPIKKHDNQLTHNEEDFYGLPKRVKELLKSSRGIDTLYDWQHKCLSMDGVTSGQNLIYSLPTSGGKTLVAEILIMRTILCKHKNAVLVVPFVAIAQEKVQSIALFAMECDFLVEEYAGSKGRFPPRKRRSKNVLYICTMEKANSLVNSLIDEQRLEEIGLYVVDELHMLGEGGKRGATLESMLTKVIHQNPDSQIVGMSATIGNIDELASFLNAQTFTDDFRPVELSEYVKVDNHIYEVDSNKLRAGEELTHVRTIFSETKETEKADSDQLSTLIKEVVPDHSCLVFCPTKKNCENVAVLICKLLPKTFFTHKEKEKMTLLNEMYLQSDGVICPILQGTIPYGIAYHHSGLTSDERQLIENAYRSGAISVITCTSTLAAGVNLPARRVIIRSPYVGRSFMTCAQYKQMIGRAGRAGIDTKGESFLIFDNRDKEKVKHLLSGHIEMCLSSMMYDNGKGFKALLLNLIGLRVVKSQSDVCDYFQHTLFSKQVSTIKQASPGMLDAIGEKSSNVISSIVDNSLKELLELNLVSQTDDGALDISTIGCAVHKGSVDINISELLFHDLEHGLHGLVLENYFHLLYLVTPYEAAHSVDPNWLMYLNEMNNFSPGDVKAASAVGISEHYIALKASGRNLRKTKVNELVFRRFYVTIMLYQLYKGRSIWDVASQFNQPRGFLQNLLSSTVAFASSTLHFTEEVEKFWPYTALFERVMKSLQFSTSPELTMLMEIPGVKLARAKQLHKLGYHNLHKLATASPDILVRDIQYMSFKQAQQIIAAATVQRNEKINTLEEEIQDLQSATK</sequence>
<evidence type="ECO:0000256" key="9">
    <source>
        <dbReference type="ARBA" id="ARBA00048988"/>
    </source>
</evidence>
<dbReference type="InterPro" id="IPR046931">
    <property type="entry name" value="HTH_61"/>
</dbReference>
<proteinExistence type="evidence at transcript level"/>
<feature type="domain" description="Helicase ATP-binding" evidence="11">
    <location>
        <begin position="249"/>
        <end position="422"/>
    </location>
</feature>
<dbReference type="Pfam" id="PF20470">
    <property type="entry name" value="HTH_61"/>
    <property type="match status" value="1"/>
</dbReference>
<keyword evidence="8" id="KW-0539">Nucleus</keyword>
<dbReference type="GO" id="GO:0005634">
    <property type="term" value="C:nucleus"/>
    <property type="evidence" value="ECO:0007669"/>
    <property type="project" value="UniProtKB-SubCell"/>
</dbReference>
<dbReference type="InterPro" id="IPR050474">
    <property type="entry name" value="Hel308_SKI2-like"/>
</dbReference>
<reference evidence="13" key="1">
    <citation type="submission" date="2020-04" db="EMBL/GenBank/DDBJ databases">
        <authorList>
            <person name="Neveu A P."/>
        </authorList>
    </citation>
    <scope>NUCLEOTIDE SEQUENCE</scope>
    <source>
        <tissue evidence="13">Whole embryo</tissue>
    </source>
</reference>
<dbReference type="PROSITE" id="PS51192">
    <property type="entry name" value="HELICASE_ATP_BIND_1"/>
    <property type="match status" value="1"/>
</dbReference>
<dbReference type="GO" id="GO:0043138">
    <property type="term" value="F:3'-5' DNA helicase activity"/>
    <property type="evidence" value="ECO:0007669"/>
    <property type="project" value="UniProtKB-EC"/>
</dbReference>
<dbReference type="SMART" id="SM00490">
    <property type="entry name" value="HELICc"/>
    <property type="match status" value="1"/>
</dbReference>
<dbReference type="PROSITE" id="PS51194">
    <property type="entry name" value="HELICASE_CTER"/>
    <property type="match status" value="1"/>
</dbReference>
<dbReference type="EMBL" id="LR785726">
    <property type="protein sequence ID" value="CAB3252502.1"/>
    <property type="molecule type" value="mRNA"/>
</dbReference>
<dbReference type="Pfam" id="PF00270">
    <property type="entry name" value="DEAD"/>
    <property type="match status" value="1"/>
</dbReference>
<evidence type="ECO:0000259" key="11">
    <source>
        <dbReference type="PROSITE" id="PS51192"/>
    </source>
</evidence>